<dbReference type="RefSeq" id="WP_105337711.1">
    <property type="nucleotide sequence ID" value="NZ_PUHZ01000022.1"/>
</dbReference>
<protein>
    <recommendedName>
        <fullName evidence="4">Porin</fullName>
    </recommendedName>
</protein>
<evidence type="ECO:0000313" key="2">
    <source>
        <dbReference type="EMBL" id="PQO43955.1"/>
    </source>
</evidence>
<keyword evidence="1" id="KW-0732">Signal</keyword>
<organism evidence="2 3">
    <name type="scientific">Blastopirellula marina</name>
    <dbReference type="NCBI Taxonomy" id="124"/>
    <lineage>
        <taxon>Bacteria</taxon>
        <taxon>Pseudomonadati</taxon>
        <taxon>Planctomycetota</taxon>
        <taxon>Planctomycetia</taxon>
        <taxon>Pirellulales</taxon>
        <taxon>Pirellulaceae</taxon>
        <taxon>Blastopirellula</taxon>
    </lineage>
</organism>
<dbReference type="EMBL" id="PUHZ01000022">
    <property type="protein sequence ID" value="PQO43955.1"/>
    <property type="molecule type" value="Genomic_DNA"/>
</dbReference>
<evidence type="ECO:0000313" key="3">
    <source>
        <dbReference type="Proteomes" id="UP000237819"/>
    </source>
</evidence>
<reference evidence="2 3" key="1">
    <citation type="submission" date="2018-02" db="EMBL/GenBank/DDBJ databases">
        <title>Comparative genomes isolates from brazilian mangrove.</title>
        <authorList>
            <person name="Araujo J.E."/>
            <person name="Taketani R.G."/>
            <person name="Silva M.C.P."/>
            <person name="Loureco M.V."/>
            <person name="Andreote F.D."/>
        </authorList>
    </citation>
    <scope>NUCLEOTIDE SEQUENCE [LARGE SCALE GENOMIC DNA]</scope>
    <source>
        <strain evidence="2 3">Nap-Phe MGV</strain>
    </source>
</reference>
<sequence length="505" mass="55344">MKIYPSHINALVRCTVWALALLIVCGSLQTAAAQKFGGETVEVSRERMLAMEKELSYLRARDSDRQLPDYLTAERNSASGAALVSHNDIGLSPPTPPPCEAMEFPSESFAAACNCSSCRCYPCQCPLDPKPCIECPHVSTVSPYFNVRVFGALKLDMIFGSARAISPGTPFFLFPGPTNGFDDSYVSVHARQSMLGAALDGPQFGGFQSGGQLLVMFFNDNVIADQYGILPLQAYGELRNNDWRFAAGLQFDVFAPGAPTMLPFSALAGSGNAGNAFRGQLRLERFIHVSDIEQWTMQFAMSEPVVSTINPDFRLLEDNGWPNLEGRVALGLGPMEGMGAAAMRPMEIGMSSVVGQLRNTDPGVRQVVANVFGFSTDFRWNICETYGMKGELYAGQGLGTYNAGVLQNVNTSTLQAIRSSGGFGEFFYYWTPCLHSHFGYGVDNPINRDVNLGGRTFNSTYYANALWDINQTFRIGCELSYRETDYRGLNDNEGPGFQTQVQWAF</sequence>
<accession>A0A2S8GHN7</accession>
<feature type="chain" id="PRO_5015710196" description="Porin" evidence="1">
    <location>
        <begin position="33"/>
        <end position="505"/>
    </location>
</feature>
<dbReference type="OrthoDB" id="253888at2"/>
<name>A0A2S8GHN7_9BACT</name>
<evidence type="ECO:0000256" key="1">
    <source>
        <dbReference type="SAM" id="SignalP"/>
    </source>
</evidence>
<proteinExistence type="predicted"/>
<dbReference type="AlphaFoldDB" id="A0A2S8GHN7"/>
<feature type="signal peptide" evidence="1">
    <location>
        <begin position="1"/>
        <end position="32"/>
    </location>
</feature>
<gene>
    <name evidence="2" type="ORF">C5Y93_22500</name>
</gene>
<dbReference type="Proteomes" id="UP000237819">
    <property type="component" value="Unassembled WGS sequence"/>
</dbReference>
<comment type="caution">
    <text evidence="2">The sequence shown here is derived from an EMBL/GenBank/DDBJ whole genome shotgun (WGS) entry which is preliminary data.</text>
</comment>
<evidence type="ECO:0008006" key="4">
    <source>
        <dbReference type="Google" id="ProtNLM"/>
    </source>
</evidence>